<sequence>MTKEDKEYLRLLEIQRKNFEAQFEPVDFGFKNNDSSHTESLSSNDESSDEQDNTTDDNSFLSDSIESEDEEFKGFDDVVPEKSIQKQQYKPVVVKFNDNQNRTIVSKEDKKLSKLGRIPDINTINKQKTIKSINKLEESIKSEDVNEMENLKNDVQLQKLLSESHILSSGILSNTYSGVDVTLKTINENFHDGQPVGKLKLKAMHQKLSNLSEDSSRKKLDKVPMKIRKEMKKKQIQRIQNHESMAKEGGIVLAKNKKYELRDLDLSNSSKITLKSDKIGKYTLGKKQLKEKNKVRSRGLKINSLGKFTKNGLQLSKKDIDRIYGR</sequence>
<protein>
    <submittedName>
        <fullName evidence="2">Uncharacterized protein</fullName>
    </submittedName>
</protein>
<dbReference type="PANTHER" id="PTHR28096">
    <property type="entry name" value="PROTEIN FAF1"/>
    <property type="match status" value="1"/>
</dbReference>
<accession>A0A1D2V992</accession>
<dbReference type="FunCoup" id="A0A1D2V992">
    <property type="interactions" value="214"/>
</dbReference>
<reference evidence="3" key="1">
    <citation type="submission" date="2016-05" db="EMBL/GenBank/DDBJ databases">
        <title>Comparative genomics of biotechnologically important yeasts.</title>
        <authorList>
            <consortium name="DOE Joint Genome Institute"/>
            <person name="Riley R."/>
            <person name="Haridas S."/>
            <person name="Wolfe K.H."/>
            <person name="Lopes M.R."/>
            <person name="Hittinger C.T."/>
            <person name="Goker M."/>
            <person name="Salamov A."/>
            <person name="Wisecaver J."/>
            <person name="Long T.M."/>
            <person name="Aerts A.L."/>
            <person name="Barry K."/>
            <person name="Choi C."/>
            <person name="Clum A."/>
            <person name="Coughlan A.Y."/>
            <person name="Deshpande S."/>
            <person name="Douglass A.P."/>
            <person name="Hanson S.J."/>
            <person name="Klenk H.-P."/>
            <person name="Labutti K."/>
            <person name="Lapidus A."/>
            <person name="Lindquist E."/>
            <person name="Lipzen A."/>
            <person name="Meier-Kolthoff J.P."/>
            <person name="Ohm R.A."/>
            <person name="Otillar R.P."/>
            <person name="Pangilinan J."/>
            <person name="Peng Y."/>
            <person name="Rokas A."/>
            <person name="Rosa C.A."/>
            <person name="Scheuner C."/>
            <person name="Sibirny A.A."/>
            <person name="Slot J.C."/>
            <person name="Stielow J.B."/>
            <person name="Sun H."/>
            <person name="Kurtzman C.P."/>
            <person name="Blackwell M."/>
            <person name="Grigoriev I.V."/>
            <person name="Jeffries T.W."/>
        </authorList>
    </citation>
    <scope>NUCLEOTIDE SEQUENCE [LARGE SCALE GENOMIC DNA]</scope>
    <source>
        <strain evidence="3">DSM 1968</strain>
    </source>
</reference>
<dbReference type="OrthoDB" id="5556956at2759"/>
<keyword evidence="3" id="KW-1185">Reference proteome</keyword>
<gene>
    <name evidence="2" type="ORF">ASCRUDRAFT_77962</name>
</gene>
<dbReference type="AlphaFoldDB" id="A0A1D2V992"/>
<evidence type="ECO:0000313" key="2">
    <source>
        <dbReference type="EMBL" id="ODV58256.1"/>
    </source>
</evidence>
<dbReference type="InterPro" id="IPR053030">
    <property type="entry name" value="Ribosomal_biogenesis_FAF1-like"/>
</dbReference>
<feature type="region of interest" description="Disordered" evidence="1">
    <location>
        <begin position="27"/>
        <end position="77"/>
    </location>
</feature>
<name>A0A1D2V992_9ASCO</name>
<dbReference type="PANTHER" id="PTHR28096:SF1">
    <property type="entry name" value="PROTEIN FAF1"/>
    <property type="match status" value="1"/>
</dbReference>
<organism evidence="2 3">
    <name type="scientific">Ascoidea rubescens DSM 1968</name>
    <dbReference type="NCBI Taxonomy" id="1344418"/>
    <lineage>
        <taxon>Eukaryota</taxon>
        <taxon>Fungi</taxon>
        <taxon>Dikarya</taxon>
        <taxon>Ascomycota</taxon>
        <taxon>Saccharomycotina</taxon>
        <taxon>Saccharomycetes</taxon>
        <taxon>Ascoideaceae</taxon>
        <taxon>Ascoidea</taxon>
    </lineage>
</organism>
<dbReference type="STRING" id="1344418.A0A1D2V992"/>
<dbReference type="GO" id="GO:0000462">
    <property type="term" value="P:maturation of SSU-rRNA from tricistronic rRNA transcript (SSU-rRNA, 5.8S rRNA, LSU-rRNA)"/>
    <property type="evidence" value="ECO:0007669"/>
    <property type="project" value="TreeGrafter"/>
</dbReference>
<feature type="compositionally biased region" description="Acidic residues" evidence="1">
    <location>
        <begin position="46"/>
        <end position="55"/>
    </location>
</feature>
<dbReference type="GO" id="GO:0005730">
    <property type="term" value="C:nucleolus"/>
    <property type="evidence" value="ECO:0007669"/>
    <property type="project" value="TreeGrafter"/>
</dbReference>
<evidence type="ECO:0000256" key="1">
    <source>
        <dbReference type="SAM" id="MobiDB-lite"/>
    </source>
</evidence>
<dbReference type="GeneID" id="30967715"/>
<proteinExistence type="predicted"/>
<dbReference type="InParanoid" id="A0A1D2V992"/>
<feature type="compositionally biased region" description="Low complexity" evidence="1">
    <location>
        <begin position="32"/>
        <end position="45"/>
    </location>
</feature>
<evidence type="ECO:0000313" key="3">
    <source>
        <dbReference type="Proteomes" id="UP000095038"/>
    </source>
</evidence>
<dbReference type="Proteomes" id="UP000095038">
    <property type="component" value="Unassembled WGS sequence"/>
</dbReference>
<dbReference type="EMBL" id="KV454493">
    <property type="protein sequence ID" value="ODV58256.1"/>
    <property type="molecule type" value="Genomic_DNA"/>
</dbReference>
<dbReference type="RefSeq" id="XP_020044563.1">
    <property type="nucleotide sequence ID" value="XM_020194079.1"/>
</dbReference>